<dbReference type="EMBL" id="CP136584">
    <property type="protein sequence ID" value="WOE65118.1"/>
    <property type="molecule type" value="Genomic_DNA"/>
</dbReference>
<evidence type="ECO:0000259" key="3">
    <source>
        <dbReference type="Pfam" id="PF05065"/>
    </source>
</evidence>
<feature type="coiled-coil region" evidence="2">
    <location>
        <begin position="3"/>
        <end position="59"/>
    </location>
</feature>
<comment type="subcellular location">
    <subcellularLocation>
        <location evidence="1">Virion</location>
    </subcellularLocation>
</comment>
<dbReference type="RefSeq" id="WP_317102283.1">
    <property type="nucleotide sequence ID" value="NZ_CP136584.1"/>
</dbReference>
<dbReference type="Pfam" id="PF05065">
    <property type="entry name" value="Phage_capsid"/>
    <property type="match status" value="1"/>
</dbReference>
<evidence type="ECO:0000256" key="1">
    <source>
        <dbReference type="ARBA" id="ARBA00004328"/>
    </source>
</evidence>
<accession>A0ABZ0F6V1</accession>
<protein>
    <submittedName>
        <fullName evidence="4">Phage major capsid protein</fullName>
    </submittedName>
</protein>
<feature type="domain" description="Phage capsid-like C-terminal" evidence="3">
    <location>
        <begin position="104"/>
        <end position="375"/>
    </location>
</feature>
<keyword evidence="5" id="KW-1185">Reference proteome</keyword>
<evidence type="ECO:0000256" key="2">
    <source>
        <dbReference type="SAM" id="Coils"/>
    </source>
</evidence>
<dbReference type="InterPro" id="IPR054612">
    <property type="entry name" value="Phage_capsid-like_C"/>
</dbReference>
<gene>
    <name evidence="4" type="ORF">RY972_13675</name>
</gene>
<dbReference type="NCBIfam" id="TIGR01554">
    <property type="entry name" value="major_cap_HK97"/>
    <property type="match status" value="1"/>
</dbReference>
<reference evidence="4 5" key="1">
    <citation type="submission" date="2023-10" db="EMBL/GenBank/DDBJ databases">
        <title>Genome analysis of psychrotrophic aerobic bacterium Aeromonas allosaccharophila BIM B-1809 isolated from infected fish.</title>
        <authorList>
            <person name="Leanovich S.I."/>
            <person name="Sidarenka A.V."/>
            <person name="Akhremchuk A.E."/>
            <person name="Sikolenko M.A."/>
            <person name="Valentovich L.N."/>
        </authorList>
    </citation>
    <scope>NUCLEOTIDE SEQUENCE [LARGE SCALE GENOMIC DNA]</scope>
    <source>
        <strain evidence="4 5">BIM B-1809</strain>
    </source>
</reference>
<name>A0ABZ0F6V1_9GAMM</name>
<organism evidence="4 5">
    <name type="scientific">Aeromonas allosaccharophila</name>
    <dbReference type="NCBI Taxonomy" id="656"/>
    <lineage>
        <taxon>Bacteria</taxon>
        <taxon>Pseudomonadati</taxon>
        <taxon>Pseudomonadota</taxon>
        <taxon>Gammaproteobacteria</taxon>
        <taxon>Aeromonadales</taxon>
        <taxon>Aeromonadaceae</taxon>
        <taxon>Aeromonas</taxon>
    </lineage>
</organism>
<dbReference type="InterPro" id="IPR024455">
    <property type="entry name" value="Phage_capsid"/>
</dbReference>
<dbReference type="SUPFAM" id="SSF56563">
    <property type="entry name" value="Major capsid protein gp5"/>
    <property type="match status" value="1"/>
</dbReference>
<keyword evidence="2" id="KW-0175">Coiled coil</keyword>
<proteinExistence type="predicted"/>
<dbReference type="Proteomes" id="UP001302667">
    <property type="component" value="Chromosome"/>
</dbReference>
<evidence type="ECO:0000313" key="4">
    <source>
        <dbReference type="EMBL" id="WOE65118.1"/>
    </source>
</evidence>
<evidence type="ECO:0000313" key="5">
    <source>
        <dbReference type="Proteomes" id="UP001302667"/>
    </source>
</evidence>
<sequence>MKIELLKRSLNETREQMKALLVKAESETRSLDQQELAKFDELKGKAESLKATIQAAADLEETELRAMPDLSASGAEKPAPTEVELRDWLADGVVPERSMTTTTGAAVVIPAVQKSIQEKMVAASPIRRLAAGFTTDALTYGVPVEVTPANVLPGDETTDRGETDAPTVELANATLVEYYAQPMVSQRILDGNGGGYDLEGFINSTVAKAYIRKDNQLHADLLNNAVEDPAAFTFGKVRVAGEITGPIGSDSDAIQTLRTASRILPLVHRSNAQWLVSSDVMAGLGKLETADLTPLWGTVEGGEGKTLLGYPVNECEQLTPGTMYLANWPEAMFVVDNPAGGNLRDPYSKKGYVSLYSWMYSGSQLTDPEAIVKVKVTVTAP</sequence>